<feature type="region of interest" description="Disordered" evidence="1">
    <location>
        <begin position="223"/>
        <end position="278"/>
    </location>
</feature>
<dbReference type="InParanoid" id="A0A1J7I5U0"/>
<evidence type="ECO:0000313" key="3">
    <source>
        <dbReference type="Proteomes" id="UP000182658"/>
    </source>
</evidence>
<dbReference type="AlphaFoldDB" id="A0A1J7I5U0"/>
<dbReference type="EMBL" id="KV875109">
    <property type="protein sequence ID" value="OIW23007.1"/>
    <property type="molecule type" value="Genomic_DNA"/>
</dbReference>
<keyword evidence="3" id="KW-1185">Reference proteome</keyword>
<accession>A0A1J7I5U0</accession>
<feature type="compositionally biased region" description="Low complexity" evidence="1">
    <location>
        <begin position="368"/>
        <end position="384"/>
    </location>
</feature>
<organism evidence="2 3">
    <name type="scientific">Coniochaeta ligniaria NRRL 30616</name>
    <dbReference type="NCBI Taxonomy" id="1408157"/>
    <lineage>
        <taxon>Eukaryota</taxon>
        <taxon>Fungi</taxon>
        <taxon>Dikarya</taxon>
        <taxon>Ascomycota</taxon>
        <taxon>Pezizomycotina</taxon>
        <taxon>Sordariomycetes</taxon>
        <taxon>Sordariomycetidae</taxon>
        <taxon>Coniochaetales</taxon>
        <taxon>Coniochaetaceae</taxon>
        <taxon>Coniochaeta</taxon>
    </lineage>
</organism>
<feature type="region of interest" description="Disordered" evidence="1">
    <location>
        <begin position="356"/>
        <end position="384"/>
    </location>
</feature>
<protein>
    <submittedName>
        <fullName evidence="2">Uncharacterized protein</fullName>
    </submittedName>
</protein>
<sequence length="403" mass="45251">MSSTKQPLKGGTGYGTRYSQEQIDFVVNAEGKYKQVAEEFKATFAQEIKPKGVRYLKAKHAPLRTHYKWSPEQVTFVVNAAGTTKEDINERSIKHLKLRYGPGAPLPNKDTKGKWTREQVQFVLAECDRPDYEYMAERVLFAQIAENYNTQFAPATKINARGIRTIREQYGPAFVLPGNYTNEQLQFIRETEGTHQEVAKAYNARFNPRTKMGVTVVTHLKEQYGGGPASRSSSSHPQTGTTSGGNDDQEESNSRLDSDDSPSAYGGACSGQPQPEQAFNDNHFLVTKAPTHPTQATRLTTPDCNPPARPAVTLSPISQLLAAADEDYSQYTAGNTAYGQADPWYPELHDTYHVEGYQQDPGSQRGFQQDQCQQGLHQQDQDQQGLCQQDLYQQDQYWQDQYQ</sequence>
<feature type="compositionally biased region" description="Polar residues" evidence="1">
    <location>
        <begin position="230"/>
        <end position="246"/>
    </location>
</feature>
<evidence type="ECO:0000313" key="2">
    <source>
        <dbReference type="EMBL" id="OIW23007.1"/>
    </source>
</evidence>
<reference evidence="2 3" key="1">
    <citation type="submission" date="2016-10" db="EMBL/GenBank/DDBJ databases">
        <title>Draft genome sequence of Coniochaeta ligniaria NRRL30616, a lignocellulolytic fungus for bioabatement of inhibitors in plant biomass hydrolysates.</title>
        <authorList>
            <consortium name="DOE Joint Genome Institute"/>
            <person name="Jimenez D.J."/>
            <person name="Hector R.E."/>
            <person name="Riley R."/>
            <person name="Sun H."/>
            <person name="Grigoriev I.V."/>
            <person name="Van Elsas J.D."/>
            <person name="Nichols N.N."/>
        </authorList>
    </citation>
    <scope>NUCLEOTIDE SEQUENCE [LARGE SCALE GENOMIC DNA]</scope>
    <source>
        <strain evidence="2 3">NRRL 30616</strain>
    </source>
</reference>
<proteinExistence type="predicted"/>
<name>A0A1J7I5U0_9PEZI</name>
<gene>
    <name evidence="2" type="ORF">CONLIGDRAFT_650113</name>
</gene>
<evidence type="ECO:0000256" key="1">
    <source>
        <dbReference type="SAM" id="MobiDB-lite"/>
    </source>
</evidence>
<dbReference type="Proteomes" id="UP000182658">
    <property type="component" value="Unassembled WGS sequence"/>
</dbReference>